<keyword evidence="2 4" id="KW-0560">Oxidoreductase</keyword>
<dbReference type="Gene3D" id="3.40.50.970">
    <property type="match status" value="1"/>
</dbReference>
<evidence type="ECO:0000256" key="4">
    <source>
        <dbReference type="RuleBase" id="RU365014"/>
    </source>
</evidence>
<proteinExistence type="inferred from homology"/>
<dbReference type="Proteomes" id="UP001203058">
    <property type="component" value="Unassembled WGS sequence"/>
</dbReference>
<dbReference type="SUPFAM" id="SSF52518">
    <property type="entry name" value="Thiamin diphosphate-binding fold (THDP-binding)"/>
    <property type="match status" value="1"/>
</dbReference>
<keyword evidence="9" id="KW-1185">Reference proteome</keyword>
<evidence type="ECO:0000313" key="8">
    <source>
        <dbReference type="EMBL" id="MCH8617427.1"/>
    </source>
</evidence>
<evidence type="ECO:0000259" key="7">
    <source>
        <dbReference type="Pfam" id="PF12573"/>
    </source>
</evidence>
<comment type="cofactor">
    <cofactor evidence="1 4">
        <name>thiamine diphosphate</name>
        <dbReference type="ChEBI" id="CHEBI:58937"/>
    </cofactor>
</comment>
<dbReference type="EC" id="1.2.4.4" evidence="4"/>
<comment type="similarity">
    <text evidence="4">Belongs to the BCKDHA family.</text>
</comment>
<dbReference type="PANTHER" id="PTHR43380:SF1">
    <property type="entry name" value="2-OXOISOVALERATE DEHYDROGENASE SUBUNIT ALPHA, MITOCHONDRIAL"/>
    <property type="match status" value="1"/>
</dbReference>
<dbReference type="RefSeq" id="WP_241448302.1">
    <property type="nucleotide sequence ID" value="NZ_JAKZHW010000002.1"/>
</dbReference>
<evidence type="ECO:0000256" key="1">
    <source>
        <dbReference type="ARBA" id="ARBA00001964"/>
    </source>
</evidence>
<dbReference type="InterPro" id="IPR022593">
    <property type="entry name" value="Oxoisoval_DH_suAlpha_N_dom"/>
</dbReference>
<dbReference type="CDD" id="cd02000">
    <property type="entry name" value="TPP_E1_PDC_ADC_BCADC"/>
    <property type="match status" value="1"/>
</dbReference>
<evidence type="ECO:0000256" key="3">
    <source>
        <dbReference type="ARBA" id="ARBA00023052"/>
    </source>
</evidence>
<comment type="caution">
    <text evidence="8">The sequence shown here is derived from an EMBL/GenBank/DDBJ whole genome shotgun (WGS) entry which is preliminary data.</text>
</comment>
<accession>A0ABS9VR45</accession>
<dbReference type="InterPro" id="IPR001017">
    <property type="entry name" value="DH_E1"/>
</dbReference>
<feature type="domain" description="Dehydrogenase E1 component" evidence="6">
    <location>
        <begin position="92"/>
        <end position="387"/>
    </location>
</feature>
<dbReference type="PANTHER" id="PTHR43380">
    <property type="entry name" value="2-OXOISOVALERATE DEHYDROGENASE SUBUNIT ALPHA, MITOCHONDRIAL"/>
    <property type="match status" value="1"/>
</dbReference>
<feature type="region of interest" description="Disordered" evidence="5">
    <location>
        <begin position="1"/>
        <end position="54"/>
    </location>
</feature>
<dbReference type="Pfam" id="PF00676">
    <property type="entry name" value="E1_dh"/>
    <property type="match status" value="1"/>
</dbReference>
<name>A0ABS9VR45_9SPHN</name>
<evidence type="ECO:0000256" key="2">
    <source>
        <dbReference type="ARBA" id="ARBA00023002"/>
    </source>
</evidence>
<evidence type="ECO:0000259" key="6">
    <source>
        <dbReference type="Pfam" id="PF00676"/>
    </source>
</evidence>
<protein>
    <recommendedName>
        <fullName evidence="4">2-oxoisovalerate dehydrogenase subunit alpha</fullName>
        <ecNumber evidence="4">1.2.4.4</ecNumber>
    </recommendedName>
    <alternativeName>
        <fullName evidence="4">Branched-chain alpha-keto acid dehydrogenase E1 component alpha chain</fullName>
    </alternativeName>
</protein>
<organism evidence="8 9">
    <name type="scientific">Sphingomonas telluris</name>
    <dbReference type="NCBI Taxonomy" id="2907998"/>
    <lineage>
        <taxon>Bacteria</taxon>
        <taxon>Pseudomonadati</taxon>
        <taxon>Pseudomonadota</taxon>
        <taxon>Alphaproteobacteria</taxon>
        <taxon>Sphingomonadales</taxon>
        <taxon>Sphingomonadaceae</taxon>
        <taxon>Sphingomonas</taxon>
    </lineage>
</organism>
<feature type="domain" description="2-oxoisovalerate dehydrogenase E1 alpha subunit N-terminal" evidence="7">
    <location>
        <begin position="14"/>
        <end position="53"/>
    </location>
</feature>
<evidence type="ECO:0000256" key="5">
    <source>
        <dbReference type="SAM" id="MobiDB-lite"/>
    </source>
</evidence>
<comment type="catalytic activity">
    <reaction evidence="4">
        <text>N(6)-[(R)-lipoyl]-L-lysyl-[protein] + 3-methyl-2-oxobutanoate + H(+) = N(6)-[(R)-S(8)-2-methylpropanoyldihydrolipoyl]-L-lysyl-[protein] + CO2</text>
        <dbReference type="Rhea" id="RHEA:13457"/>
        <dbReference type="Rhea" id="RHEA-COMP:10474"/>
        <dbReference type="Rhea" id="RHEA-COMP:10497"/>
        <dbReference type="ChEBI" id="CHEBI:11851"/>
        <dbReference type="ChEBI" id="CHEBI:15378"/>
        <dbReference type="ChEBI" id="CHEBI:16526"/>
        <dbReference type="ChEBI" id="CHEBI:83099"/>
        <dbReference type="ChEBI" id="CHEBI:83142"/>
        <dbReference type="EC" id="1.2.4.4"/>
    </reaction>
</comment>
<dbReference type="EMBL" id="JAKZHW010000002">
    <property type="protein sequence ID" value="MCH8617427.1"/>
    <property type="molecule type" value="Genomic_DNA"/>
</dbReference>
<evidence type="ECO:0000313" key="9">
    <source>
        <dbReference type="Proteomes" id="UP001203058"/>
    </source>
</evidence>
<reference evidence="8 9" key="1">
    <citation type="submission" date="2022-03" db="EMBL/GenBank/DDBJ databases">
        <authorList>
            <person name="Jo J.-H."/>
            <person name="Im W.-T."/>
        </authorList>
    </citation>
    <scope>NUCLEOTIDE SEQUENCE [LARGE SCALE GENOMIC DNA]</scope>
    <source>
        <strain evidence="8 9">SM33</strain>
    </source>
</reference>
<dbReference type="InterPro" id="IPR029061">
    <property type="entry name" value="THDP-binding"/>
</dbReference>
<dbReference type="InterPro" id="IPR050771">
    <property type="entry name" value="Alpha-ketoacid_DH_E1_comp"/>
</dbReference>
<dbReference type="Pfam" id="PF12573">
    <property type="entry name" value="OxoDH_E1alpha_N"/>
    <property type="match status" value="1"/>
</dbReference>
<comment type="function">
    <text evidence="4">The branched-chain alpha-keto dehydrogenase complex catalyzes the overall conversion of alpha-keto acids to acyl-CoA and CO(2). It contains multiple copies of three enzymatic components: branched-chain alpha-keto acid decarboxylase (E1), lipoamide acyltransferase (E2) and lipoamide dehydrogenase (E3).</text>
</comment>
<keyword evidence="3 4" id="KW-0786">Thiamine pyrophosphate</keyword>
<gene>
    <name evidence="8" type="ORF">LZ016_15115</name>
</gene>
<sequence>MSDKDPSKLKPNRPKLSLHVPEPPARPGETPDFSSVKVPPAGAAPRPDVAAPATETHPLTMSLVRVLDEENKAVGPWDPKLDAETLRKMLRDMVTVRVFDDRMYRAQRQGKTSFYMKCTGEEAIAVSAANALDREDMNFPTYRQQGLLIARGYPMVEMMNQIYSNKGDKLQGRQLPIMYSDKAHGFFSISGNLGTQYPQAVGWAMASAIKGDSRIAMGWTGEGATAEGDFHAALTFATVYNAPVILAVVNNQWAISSYSGIAGGERATFAQRALGYGVAGLRVDGNDALAVFAAVRWAADRARANYGPTLIEFFTYRAEGHSTSDDPSGYRPSNEAKLWPLGDPIERLKGHLIGLGEWDDERHSAMVDEIAADVRSAQKEAEKKGTLATASIDFPQDVRTMFNDVYEEMPWNLKEQQQDMVDELEAKRQWPR</sequence>